<evidence type="ECO:0000313" key="2">
    <source>
        <dbReference type="EMBL" id="CAG6619556.1"/>
    </source>
</evidence>
<dbReference type="GO" id="GO:0003676">
    <property type="term" value="F:nucleic acid binding"/>
    <property type="evidence" value="ECO:0007669"/>
    <property type="project" value="InterPro"/>
</dbReference>
<dbReference type="PANTHER" id="PTHR37984:SF5">
    <property type="entry name" value="PROTEIN NYNRIN-LIKE"/>
    <property type="match status" value="1"/>
</dbReference>
<dbReference type="FunFam" id="3.30.420.10:FF:000063">
    <property type="entry name" value="Retrovirus-related Pol polyprotein from transposon 297-like Protein"/>
    <property type="match status" value="1"/>
</dbReference>
<dbReference type="AlphaFoldDB" id="A0A8D8M2S7"/>
<dbReference type="EMBL" id="HBUF01045689">
    <property type="protein sequence ID" value="CAG6619556.1"/>
    <property type="molecule type" value="Transcribed_RNA"/>
</dbReference>
<dbReference type="InterPro" id="IPR050951">
    <property type="entry name" value="Retrovirus_Pol_polyprotein"/>
</dbReference>
<dbReference type="InterPro" id="IPR036397">
    <property type="entry name" value="RNaseH_sf"/>
</dbReference>
<feature type="domain" description="Integrase catalytic" evidence="1">
    <location>
        <begin position="1"/>
        <end position="144"/>
    </location>
</feature>
<organism evidence="2">
    <name type="scientific">Cacopsylla melanoneura</name>
    <dbReference type="NCBI Taxonomy" id="428564"/>
    <lineage>
        <taxon>Eukaryota</taxon>
        <taxon>Metazoa</taxon>
        <taxon>Ecdysozoa</taxon>
        <taxon>Arthropoda</taxon>
        <taxon>Hexapoda</taxon>
        <taxon>Insecta</taxon>
        <taxon>Pterygota</taxon>
        <taxon>Neoptera</taxon>
        <taxon>Paraneoptera</taxon>
        <taxon>Hemiptera</taxon>
        <taxon>Sternorrhyncha</taxon>
        <taxon>Psylloidea</taxon>
        <taxon>Psyllidae</taxon>
        <taxon>Psyllinae</taxon>
        <taxon>Cacopsylla</taxon>
    </lineage>
</organism>
<sequence>MTYKGVDYLVIIDTYSKWIEIYKLATKKCIEIISKLKLLFTTFGIPQTIMSDNSPFLSREIKNFAQEYNIEWKTSSPHYPVSNGQAERAVQLCKDILKKSESLRIDFRDLLMEYRATPISSIGISPSEMLMGRLIKTKILISENKLKPVKDLGKLHDTIKEKLSFNQEVNKKCRNKNSKIEKEFSQEENVLVHEGNKWVKGKIVNKTCYPRSYYVKTGKGQILRRNTSVIKPTSIQFSEKVPLLSNNNYDDLFESQQKRSVTKEPTDGAINAETSDLNNVIVEAGPSGVPNETMLSLSNELNESMSSETSRNIELDNNETVVHNTAILNSSTSSSSSAEYCSVDNTPVKPVDHDYIKTSRKGRPIVVPRKYKQYF</sequence>
<dbReference type="GO" id="GO:0015074">
    <property type="term" value="P:DNA integration"/>
    <property type="evidence" value="ECO:0007669"/>
    <property type="project" value="InterPro"/>
</dbReference>
<dbReference type="PANTHER" id="PTHR37984">
    <property type="entry name" value="PROTEIN CBG26694"/>
    <property type="match status" value="1"/>
</dbReference>
<proteinExistence type="predicted"/>
<dbReference type="Pfam" id="PF00665">
    <property type="entry name" value="rve"/>
    <property type="match status" value="1"/>
</dbReference>
<evidence type="ECO:0000259" key="1">
    <source>
        <dbReference type="PROSITE" id="PS50994"/>
    </source>
</evidence>
<protein>
    <submittedName>
        <fullName evidence="2">Uncharacterized protein K02A2.6</fullName>
    </submittedName>
</protein>
<dbReference type="PROSITE" id="PS50994">
    <property type="entry name" value="INTEGRASE"/>
    <property type="match status" value="1"/>
</dbReference>
<reference evidence="2" key="1">
    <citation type="submission" date="2021-05" db="EMBL/GenBank/DDBJ databases">
        <authorList>
            <person name="Alioto T."/>
            <person name="Alioto T."/>
            <person name="Gomez Garrido J."/>
        </authorList>
    </citation>
    <scope>NUCLEOTIDE SEQUENCE</scope>
</reference>
<dbReference type="Gene3D" id="3.30.420.10">
    <property type="entry name" value="Ribonuclease H-like superfamily/Ribonuclease H"/>
    <property type="match status" value="1"/>
</dbReference>
<dbReference type="InterPro" id="IPR001584">
    <property type="entry name" value="Integrase_cat-core"/>
</dbReference>
<dbReference type="InterPro" id="IPR012337">
    <property type="entry name" value="RNaseH-like_sf"/>
</dbReference>
<dbReference type="SUPFAM" id="SSF53098">
    <property type="entry name" value="Ribonuclease H-like"/>
    <property type="match status" value="1"/>
</dbReference>
<accession>A0A8D8M2S7</accession>
<name>A0A8D8M2S7_9HEMI</name>